<dbReference type="InterPro" id="IPR000257">
    <property type="entry name" value="Uroporphyrinogen_deCOase"/>
</dbReference>
<dbReference type="AlphaFoldDB" id="A0A3A4NNZ0"/>
<dbReference type="PANTHER" id="PTHR47099:SF1">
    <property type="entry name" value="METHYLCOBAMIDE:COM METHYLTRANSFERASE MTBA"/>
    <property type="match status" value="1"/>
</dbReference>
<dbReference type="InterPro" id="IPR038071">
    <property type="entry name" value="UROD/MetE-like_sf"/>
</dbReference>
<dbReference type="SUPFAM" id="SSF51726">
    <property type="entry name" value="UROD/MetE-like"/>
    <property type="match status" value="1"/>
</dbReference>
<evidence type="ECO:0000259" key="1">
    <source>
        <dbReference type="Pfam" id="PF01208"/>
    </source>
</evidence>
<accession>A0A3A4NNZ0</accession>
<dbReference type="EMBL" id="QZKU01000085">
    <property type="protein sequence ID" value="RJP19756.1"/>
    <property type="molecule type" value="Genomic_DNA"/>
</dbReference>
<evidence type="ECO:0000313" key="2">
    <source>
        <dbReference type="EMBL" id="RJP19756.1"/>
    </source>
</evidence>
<feature type="domain" description="Uroporphyrinogen decarboxylase (URO-D)" evidence="1">
    <location>
        <begin position="136"/>
        <end position="288"/>
    </location>
</feature>
<evidence type="ECO:0000313" key="3">
    <source>
        <dbReference type="Proteomes" id="UP000265882"/>
    </source>
</evidence>
<dbReference type="GO" id="GO:0006779">
    <property type="term" value="P:porphyrin-containing compound biosynthetic process"/>
    <property type="evidence" value="ECO:0007669"/>
    <property type="project" value="InterPro"/>
</dbReference>
<dbReference type="GO" id="GO:0004853">
    <property type="term" value="F:uroporphyrinogen decarboxylase activity"/>
    <property type="evidence" value="ECO:0007669"/>
    <property type="project" value="InterPro"/>
</dbReference>
<organism evidence="2 3">
    <name type="scientific">Abyssobacteria bacterium (strain SURF_5)</name>
    <dbReference type="NCBI Taxonomy" id="2093360"/>
    <lineage>
        <taxon>Bacteria</taxon>
        <taxon>Pseudomonadati</taxon>
        <taxon>Candidatus Hydrogenedentota</taxon>
        <taxon>Candidatus Abyssobacteria</taxon>
    </lineage>
</organism>
<comment type="caution">
    <text evidence="2">The sequence shown here is derived from an EMBL/GenBank/DDBJ whole genome shotgun (WGS) entry which is preliminary data.</text>
</comment>
<sequence length="330" mass="38578">MNDRERFLKTLKFEKADRVPYFEQYIREDTVERWRKEGLPRGVDIEEYFHLDHREVIPLKLSYREMNSRFDYPIESESDLDRFRAFLDGARKKAYPRNWKKLVEKYRRRDYPVGLGAWESGILQFLGVIDSLSLTRACLLLCDNPPLAHRIMDAAADYLMKGIEPALEQVDVDFAYFTEPIAGSNGPVISPAMFREFVIPRYKRIVSLLKEHRVDIIILRSFGNIEVLLPDMVKAGINGLWLTETVPSNMDYRKIRKRYGRKLALIGGIDSNVLTRDKETIRQEIFEKAPPLMKGGGYIPTIDNRARAHIPFENFVYYRTLIEEISAQSF</sequence>
<dbReference type="Proteomes" id="UP000265882">
    <property type="component" value="Unassembled WGS sequence"/>
</dbReference>
<protein>
    <recommendedName>
        <fullName evidence="1">Uroporphyrinogen decarboxylase (URO-D) domain-containing protein</fullName>
    </recommendedName>
</protein>
<dbReference type="Gene3D" id="3.20.20.210">
    <property type="match status" value="1"/>
</dbReference>
<dbReference type="PANTHER" id="PTHR47099">
    <property type="entry name" value="METHYLCOBAMIDE:COM METHYLTRANSFERASE MTBA"/>
    <property type="match status" value="1"/>
</dbReference>
<dbReference type="Pfam" id="PF01208">
    <property type="entry name" value="URO-D"/>
    <property type="match status" value="1"/>
</dbReference>
<reference evidence="2 3" key="1">
    <citation type="journal article" date="2017" name="ISME J.">
        <title>Energy and carbon metabolisms in a deep terrestrial subsurface fluid microbial community.</title>
        <authorList>
            <person name="Momper L."/>
            <person name="Jungbluth S.P."/>
            <person name="Lee M.D."/>
            <person name="Amend J.P."/>
        </authorList>
    </citation>
    <scope>NUCLEOTIDE SEQUENCE [LARGE SCALE GENOMIC DNA]</scope>
    <source>
        <strain evidence="2">SURF_5</strain>
    </source>
</reference>
<name>A0A3A4NNZ0_ABYX5</name>
<dbReference type="InterPro" id="IPR052024">
    <property type="entry name" value="Methanogen_methyltrans"/>
</dbReference>
<proteinExistence type="predicted"/>
<gene>
    <name evidence="2" type="ORF">C4520_12400</name>
</gene>